<dbReference type="EMBL" id="PIPL01000001">
    <property type="protein sequence ID" value="RUO27143.1"/>
    <property type="molecule type" value="Genomic_DNA"/>
</dbReference>
<dbReference type="InterPro" id="IPR015422">
    <property type="entry name" value="PyrdxlP-dep_Trfase_small"/>
</dbReference>
<feature type="domain" description="Aminotransferase class V" evidence="2">
    <location>
        <begin position="54"/>
        <end position="357"/>
    </location>
</feature>
<accession>A0A432WAG8</accession>
<protein>
    <submittedName>
        <fullName evidence="3">Selenocysteine lyase</fullName>
    </submittedName>
</protein>
<dbReference type="Pfam" id="PF00266">
    <property type="entry name" value="Aminotran_5"/>
    <property type="match status" value="1"/>
</dbReference>
<organism evidence="3 4">
    <name type="scientific">Aliidiomarina minuta</name>
    <dbReference type="NCBI Taxonomy" id="880057"/>
    <lineage>
        <taxon>Bacteria</taxon>
        <taxon>Pseudomonadati</taxon>
        <taxon>Pseudomonadota</taxon>
        <taxon>Gammaproteobacteria</taxon>
        <taxon>Alteromonadales</taxon>
        <taxon>Idiomarinaceae</taxon>
        <taxon>Aliidiomarina</taxon>
    </lineage>
</organism>
<keyword evidence="4" id="KW-1185">Reference proteome</keyword>
<sequence>MYKKHYQRFLSARPGILHCSPHSHYYWPDVTREAQLEYWDDSARLADDKWERIFEEKVPAVQRLIAQRLNVSNPQQIVFAPNTHELVYRVLSSFDPSKTLRILTTDGEFHSFNRQSRRLEERGNVEVTRIATEPFATLPQRWRDAVAAQAYDVIFISQVFFNSGVPSPDPQGWLDAVQDQDTVIMIDGYHGFGAVPTDLGPYQDRVFYLAGAYKYGQSGEGACFALVPPGNKLRPEFTGWFADFESLAKPQEGPVGYAQDGFRFAGSTMDFTALYRLHAVLDWWQRDGLSDHKVHSYIQSLQKAFLQHIDSLNHIDICRQNLLCQDLNEHGHFFTFRLQSAERVQQLAAQLKEQGVATDYRYDRLRFGFALYHEAADYQQIRFA</sequence>
<dbReference type="Proteomes" id="UP000288293">
    <property type="component" value="Unassembled WGS sequence"/>
</dbReference>
<dbReference type="RefSeq" id="WP_126803540.1">
    <property type="nucleotide sequence ID" value="NZ_PIPL01000001.1"/>
</dbReference>
<comment type="caution">
    <text evidence="3">The sequence shown here is derived from an EMBL/GenBank/DDBJ whole genome shotgun (WGS) entry which is preliminary data.</text>
</comment>
<evidence type="ECO:0000313" key="3">
    <source>
        <dbReference type="EMBL" id="RUO27143.1"/>
    </source>
</evidence>
<reference evidence="3 4" key="1">
    <citation type="journal article" date="2011" name="Front. Microbiol.">
        <title>Genomic signatures of strain selection and enhancement in Bacillus atrophaeus var. globigii, a historical biowarfare simulant.</title>
        <authorList>
            <person name="Gibbons H.S."/>
            <person name="Broomall S.M."/>
            <person name="McNew L.A."/>
            <person name="Daligault H."/>
            <person name="Chapman C."/>
            <person name="Bruce D."/>
            <person name="Karavis M."/>
            <person name="Krepps M."/>
            <person name="McGregor P.A."/>
            <person name="Hong C."/>
            <person name="Park K.H."/>
            <person name="Akmal A."/>
            <person name="Feldman A."/>
            <person name="Lin J.S."/>
            <person name="Chang W.E."/>
            <person name="Higgs B.W."/>
            <person name="Demirev P."/>
            <person name="Lindquist J."/>
            <person name="Liem A."/>
            <person name="Fochler E."/>
            <person name="Read T.D."/>
            <person name="Tapia R."/>
            <person name="Johnson S."/>
            <person name="Bishop-Lilly K.A."/>
            <person name="Detter C."/>
            <person name="Han C."/>
            <person name="Sozhamannan S."/>
            <person name="Rosenzweig C.N."/>
            <person name="Skowronski E.W."/>
        </authorList>
    </citation>
    <scope>NUCLEOTIDE SEQUENCE [LARGE SCALE GENOMIC DNA]</scope>
    <source>
        <strain evidence="3 4">MLST1</strain>
    </source>
</reference>
<gene>
    <name evidence="3" type="ORF">CWE09_08545</name>
</gene>
<keyword evidence="1" id="KW-0663">Pyridoxal phosphate</keyword>
<proteinExistence type="predicted"/>
<dbReference type="InterPro" id="IPR000192">
    <property type="entry name" value="Aminotrans_V_dom"/>
</dbReference>
<dbReference type="AlphaFoldDB" id="A0A432WAG8"/>
<dbReference type="InterPro" id="IPR015421">
    <property type="entry name" value="PyrdxlP-dep_Trfase_major"/>
</dbReference>
<dbReference type="SUPFAM" id="SSF53383">
    <property type="entry name" value="PLP-dependent transferases"/>
    <property type="match status" value="1"/>
</dbReference>
<dbReference type="GO" id="GO:0016829">
    <property type="term" value="F:lyase activity"/>
    <property type="evidence" value="ECO:0007669"/>
    <property type="project" value="UniProtKB-KW"/>
</dbReference>
<dbReference type="OrthoDB" id="5501089at2"/>
<dbReference type="Gene3D" id="3.90.1150.10">
    <property type="entry name" value="Aspartate Aminotransferase, domain 1"/>
    <property type="match status" value="1"/>
</dbReference>
<name>A0A432WAG8_9GAMM</name>
<evidence type="ECO:0000256" key="1">
    <source>
        <dbReference type="ARBA" id="ARBA00022898"/>
    </source>
</evidence>
<evidence type="ECO:0000313" key="4">
    <source>
        <dbReference type="Proteomes" id="UP000288293"/>
    </source>
</evidence>
<keyword evidence="3" id="KW-0456">Lyase</keyword>
<dbReference type="Gene3D" id="3.40.640.10">
    <property type="entry name" value="Type I PLP-dependent aspartate aminotransferase-like (Major domain)"/>
    <property type="match status" value="1"/>
</dbReference>
<dbReference type="InterPro" id="IPR015424">
    <property type="entry name" value="PyrdxlP-dep_Trfase"/>
</dbReference>
<evidence type="ECO:0000259" key="2">
    <source>
        <dbReference type="Pfam" id="PF00266"/>
    </source>
</evidence>